<feature type="non-terminal residue" evidence="1">
    <location>
        <position position="1"/>
    </location>
</feature>
<evidence type="ECO:0000313" key="1">
    <source>
        <dbReference type="EMBL" id="CAG8815959.1"/>
    </source>
</evidence>
<name>A0A9N9PH61_9GLOM</name>
<comment type="caution">
    <text evidence="1">The sequence shown here is derived from an EMBL/GenBank/DDBJ whole genome shotgun (WGS) entry which is preliminary data.</text>
</comment>
<dbReference type="EMBL" id="CAJVPY010053263">
    <property type="protein sequence ID" value="CAG8815959.1"/>
    <property type="molecule type" value="Genomic_DNA"/>
</dbReference>
<dbReference type="OrthoDB" id="2375934at2759"/>
<reference evidence="1" key="1">
    <citation type="submission" date="2021-06" db="EMBL/GenBank/DDBJ databases">
        <authorList>
            <person name="Kallberg Y."/>
            <person name="Tangrot J."/>
            <person name="Rosling A."/>
        </authorList>
    </citation>
    <scope>NUCLEOTIDE SEQUENCE</scope>
    <source>
        <strain evidence="1">MA453B</strain>
    </source>
</reference>
<gene>
    <name evidence="1" type="ORF">DERYTH_LOCUS26198</name>
</gene>
<dbReference type="AlphaFoldDB" id="A0A9N9PH61"/>
<keyword evidence="2" id="KW-1185">Reference proteome</keyword>
<evidence type="ECO:0000313" key="2">
    <source>
        <dbReference type="Proteomes" id="UP000789405"/>
    </source>
</evidence>
<accession>A0A9N9PH61</accession>
<protein>
    <submittedName>
        <fullName evidence="1">16142_t:CDS:1</fullName>
    </submittedName>
</protein>
<proteinExistence type="predicted"/>
<dbReference type="Proteomes" id="UP000789405">
    <property type="component" value="Unassembled WGS sequence"/>
</dbReference>
<organism evidence="1 2">
    <name type="scientific">Dentiscutata erythropus</name>
    <dbReference type="NCBI Taxonomy" id="1348616"/>
    <lineage>
        <taxon>Eukaryota</taxon>
        <taxon>Fungi</taxon>
        <taxon>Fungi incertae sedis</taxon>
        <taxon>Mucoromycota</taxon>
        <taxon>Glomeromycotina</taxon>
        <taxon>Glomeromycetes</taxon>
        <taxon>Diversisporales</taxon>
        <taxon>Gigasporaceae</taxon>
        <taxon>Dentiscutata</taxon>
    </lineage>
</organism>
<sequence>ASHEILGPLFEHYLADLFCIEVTYQLPMETTEDLDIMQIEESNDMQIIENALNGNQIIENALNGNQPISQNDQIWSAKRKLETKEIKEIKELWKQKLEGMHYNSIYDESGLTSPFRNCLRIFVEEKLPYAEEKLKKINNSLSKRRKY</sequence>